<feature type="transmembrane region" description="Helical" evidence="3">
    <location>
        <begin position="33"/>
        <end position="50"/>
    </location>
</feature>
<feature type="region of interest" description="Disordered" evidence="2">
    <location>
        <begin position="1"/>
        <end position="24"/>
    </location>
</feature>
<dbReference type="RefSeq" id="WP_378593300.1">
    <property type="nucleotide sequence ID" value="NZ_JBHSKD010000027.1"/>
</dbReference>
<protein>
    <submittedName>
        <fullName evidence="5">PP2C family protein-serine/threonine phosphatase</fullName>
        <ecNumber evidence="5">3.1.3.16</ecNumber>
    </submittedName>
</protein>
<feature type="domain" description="PPM-type phosphatase" evidence="4">
    <location>
        <begin position="151"/>
        <end position="364"/>
    </location>
</feature>
<dbReference type="SUPFAM" id="SSF81606">
    <property type="entry name" value="PP2C-like"/>
    <property type="match status" value="1"/>
</dbReference>
<keyword evidence="3" id="KW-0472">Membrane</keyword>
<keyword evidence="1 5" id="KW-0378">Hydrolase</keyword>
<comment type="caution">
    <text evidence="5">The sequence shown here is derived from an EMBL/GenBank/DDBJ whole genome shotgun (WGS) entry which is preliminary data.</text>
</comment>
<keyword evidence="3" id="KW-1133">Transmembrane helix</keyword>
<dbReference type="EMBL" id="JBHSKD010000027">
    <property type="protein sequence ID" value="MFC5179295.1"/>
    <property type="molecule type" value="Genomic_DNA"/>
</dbReference>
<feature type="transmembrane region" description="Helical" evidence="3">
    <location>
        <begin position="100"/>
        <end position="119"/>
    </location>
</feature>
<evidence type="ECO:0000313" key="5">
    <source>
        <dbReference type="EMBL" id="MFC5179295.1"/>
    </source>
</evidence>
<keyword evidence="6" id="KW-1185">Reference proteome</keyword>
<evidence type="ECO:0000256" key="3">
    <source>
        <dbReference type="SAM" id="Phobius"/>
    </source>
</evidence>
<evidence type="ECO:0000259" key="4">
    <source>
        <dbReference type="SMART" id="SM00331"/>
    </source>
</evidence>
<name>A0ABW0BQC3_9ACTN</name>
<sequence length="365" mass="38980">MTVGNAPTRGAPPRPRPERRPARRHTPHDVVQLRLLVVGALVLAVCVYAWPDNVPLTALVLPMLVGSLILSPRHLPWFIVFNLVLVVLALTQQAEITARVGGAVLVLFVAGFIILLTSFRRSRLGVAGNQGESMLVDLRDRILGQGRIPELPAGWYAESALRSAGGTPFAGDFIVTARPLGGDRLEIAVVDVSGKGEGAGTRALLMSGALGGLLGALPPEQFLPAANDFLLRQNWEEGFATAIHLSLDLATGDFELRSAGHPPAAQRAAGSGRWLVHAPDGPALGLLPHVAFERVAGRLHHGDAMVLYTDGLVESRGRDIALGIDQLLGEAEHLLRDDVEAVARRLVDTVGSPNDDRALLLVHRR</sequence>
<proteinExistence type="predicted"/>
<reference evidence="6" key="1">
    <citation type="journal article" date="2019" name="Int. J. Syst. Evol. Microbiol.">
        <title>The Global Catalogue of Microorganisms (GCM) 10K type strain sequencing project: providing services to taxonomists for standard genome sequencing and annotation.</title>
        <authorList>
            <consortium name="The Broad Institute Genomics Platform"/>
            <consortium name="The Broad Institute Genome Sequencing Center for Infectious Disease"/>
            <person name="Wu L."/>
            <person name="Ma J."/>
        </authorList>
    </citation>
    <scope>NUCLEOTIDE SEQUENCE [LARGE SCALE GENOMIC DNA]</scope>
    <source>
        <strain evidence="6">DFY41</strain>
    </source>
</reference>
<accession>A0ABW0BQC3</accession>
<dbReference type="Pfam" id="PF07228">
    <property type="entry name" value="SpoIIE"/>
    <property type="match status" value="1"/>
</dbReference>
<evidence type="ECO:0000256" key="2">
    <source>
        <dbReference type="SAM" id="MobiDB-lite"/>
    </source>
</evidence>
<dbReference type="InterPro" id="IPR036457">
    <property type="entry name" value="PPM-type-like_dom_sf"/>
</dbReference>
<gene>
    <name evidence="5" type="ORF">ACFPGP_21620</name>
</gene>
<dbReference type="PANTHER" id="PTHR43156">
    <property type="entry name" value="STAGE II SPORULATION PROTEIN E-RELATED"/>
    <property type="match status" value="1"/>
</dbReference>
<keyword evidence="3" id="KW-0812">Transmembrane</keyword>
<dbReference type="InterPro" id="IPR001932">
    <property type="entry name" value="PPM-type_phosphatase-like_dom"/>
</dbReference>
<dbReference type="GO" id="GO:0004722">
    <property type="term" value="F:protein serine/threonine phosphatase activity"/>
    <property type="evidence" value="ECO:0007669"/>
    <property type="project" value="UniProtKB-EC"/>
</dbReference>
<organism evidence="5 6">
    <name type="scientific">Nocardioides taihuensis</name>
    <dbReference type="NCBI Taxonomy" id="1835606"/>
    <lineage>
        <taxon>Bacteria</taxon>
        <taxon>Bacillati</taxon>
        <taxon>Actinomycetota</taxon>
        <taxon>Actinomycetes</taxon>
        <taxon>Propionibacteriales</taxon>
        <taxon>Nocardioidaceae</taxon>
        <taxon>Nocardioides</taxon>
    </lineage>
</organism>
<dbReference type="Proteomes" id="UP001596087">
    <property type="component" value="Unassembled WGS sequence"/>
</dbReference>
<evidence type="ECO:0000313" key="6">
    <source>
        <dbReference type="Proteomes" id="UP001596087"/>
    </source>
</evidence>
<dbReference type="InterPro" id="IPR052016">
    <property type="entry name" value="Bact_Sigma-Reg"/>
</dbReference>
<dbReference type="PANTHER" id="PTHR43156:SF2">
    <property type="entry name" value="STAGE II SPORULATION PROTEIN E"/>
    <property type="match status" value="1"/>
</dbReference>
<feature type="transmembrane region" description="Helical" evidence="3">
    <location>
        <begin position="77"/>
        <end position="94"/>
    </location>
</feature>
<dbReference type="EC" id="3.1.3.16" evidence="5"/>
<evidence type="ECO:0000256" key="1">
    <source>
        <dbReference type="ARBA" id="ARBA00022801"/>
    </source>
</evidence>
<dbReference type="Gene3D" id="3.60.40.10">
    <property type="entry name" value="PPM-type phosphatase domain"/>
    <property type="match status" value="1"/>
</dbReference>
<dbReference type="SMART" id="SM00331">
    <property type="entry name" value="PP2C_SIG"/>
    <property type="match status" value="1"/>
</dbReference>